<evidence type="ECO:0000313" key="3">
    <source>
        <dbReference type="Proteomes" id="UP000738349"/>
    </source>
</evidence>
<dbReference type="OrthoDB" id="2504919at2759"/>
<dbReference type="Pfam" id="PF06985">
    <property type="entry name" value="HET"/>
    <property type="match status" value="1"/>
</dbReference>
<evidence type="ECO:0000259" key="1">
    <source>
        <dbReference type="Pfam" id="PF06985"/>
    </source>
</evidence>
<feature type="domain" description="Heterokaryon incompatibility" evidence="1">
    <location>
        <begin position="17"/>
        <end position="97"/>
    </location>
</feature>
<gene>
    <name evidence="2" type="ORF">EDB81DRAFT_769549</name>
</gene>
<dbReference type="EMBL" id="JAGMUV010000001">
    <property type="protein sequence ID" value="KAH7175267.1"/>
    <property type="molecule type" value="Genomic_DNA"/>
</dbReference>
<dbReference type="InterPro" id="IPR052895">
    <property type="entry name" value="HetReg/Transcr_Mod"/>
</dbReference>
<name>A0A9P9FS85_9HYPO</name>
<dbReference type="InterPro" id="IPR010730">
    <property type="entry name" value="HET"/>
</dbReference>
<dbReference type="Pfam" id="PF26639">
    <property type="entry name" value="Het-6_barrel"/>
    <property type="match status" value="1"/>
</dbReference>
<protein>
    <submittedName>
        <fullName evidence="2">Heterokaryon incompatibility protein-domain-containing protein</fullName>
    </submittedName>
</protein>
<organism evidence="2 3">
    <name type="scientific">Dactylonectria macrodidyma</name>
    <dbReference type="NCBI Taxonomy" id="307937"/>
    <lineage>
        <taxon>Eukaryota</taxon>
        <taxon>Fungi</taxon>
        <taxon>Dikarya</taxon>
        <taxon>Ascomycota</taxon>
        <taxon>Pezizomycotina</taxon>
        <taxon>Sordariomycetes</taxon>
        <taxon>Hypocreomycetidae</taxon>
        <taxon>Hypocreales</taxon>
        <taxon>Nectriaceae</taxon>
        <taxon>Dactylonectria</taxon>
    </lineage>
</organism>
<accession>A0A9P9FS85</accession>
<keyword evidence="3" id="KW-1185">Reference proteome</keyword>
<dbReference type="PANTHER" id="PTHR24148:SF64">
    <property type="entry name" value="HETEROKARYON INCOMPATIBILITY DOMAIN-CONTAINING PROTEIN"/>
    <property type="match status" value="1"/>
</dbReference>
<evidence type="ECO:0000313" key="2">
    <source>
        <dbReference type="EMBL" id="KAH7175267.1"/>
    </source>
</evidence>
<dbReference type="Proteomes" id="UP000738349">
    <property type="component" value="Unassembled WGS sequence"/>
</dbReference>
<dbReference type="AlphaFoldDB" id="A0A9P9FS85"/>
<proteinExistence type="predicted"/>
<comment type="caution">
    <text evidence="2">The sequence shown here is derived from an EMBL/GenBank/DDBJ whole genome shotgun (WGS) entry which is preliminary data.</text>
</comment>
<sequence length="550" mass="62637">MPAIPKMQQSHTCLYDLWIDAICVNQSDTEERTAQVALMSHIYSNAKSVVVWLGREDMTTQGASAALRGRSISRHQMFDIRGLINRSWFTRKWVIQEFCLAEAIEMWCGAFQINCDRLLDYDLEHLLPALGASGSSPATILQQGRKGLGIWDVLTLRRWFQQIRSPPLDCSSHLSPPSLPALIALTWHFKSADPRDNIFALLGIVSKYPVEGTPCDLVADYSTSTEEVFLQAGRVFIEAKGRNEVPTWNKNPEILEPLEGLSFVQHHEFPDPATENIIPSWVPHFHRELTTARLWDRRFSAASGEKLKRCTAIWPSDPRLLKLNGYLVDQVTEASSDEGAQKGQINVSVPQMAAWFRMTLGLEVRYQELYDVSRVEVVWRTLMADDIWHTQPSIARETFKEFVCEHIRMCGEQARQLLSRLRADDDSESLPSLEEIDNFKTVSQQEVANENPIYRVAERAFHASFKRFSFNRHLFRTERGYLGLGPRSARAGDQIWLIAGARTPFVLRPARDDAQGRLCFQLIGECYVHGMMHGEAVGESEMSFKPIEIK</sequence>
<dbReference type="PANTHER" id="PTHR24148">
    <property type="entry name" value="ANKYRIN REPEAT DOMAIN-CONTAINING PROTEIN 39 HOMOLOG-RELATED"/>
    <property type="match status" value="1"/>
</dbReference>
<reference evidence="2" key="1">
    <citation type="journal article" date="2021" name="Nat. Commun.">
        <title>Genetic determinants of endophytism in the Arabidopsis root mycobiome.</title>
        <authorList>
            <person name="Mesny F."/>
            <person name="Miyauchi S."/>
            <person name="Thiergart T."/>
            <person name="Pickel B."/>
            <person name="Atanasova L."/>
            <person name="Karlsson M."/>
            <person name="Huettel B."/>
            <person name="Barry K.W."/>
            <person name="Haridas S."/>
            <person name="Chen C."/>
            <person name="Bauer D."/>
            <person name="Andreopoulos W."/>
            <person name="Pangilinan J."/>
            <person name="LaButti K."/>
            <person name="Riley R."/>
            <person name="Lipzen A."/>
            <person name="Clum A."/>
            <person name="Drula E."/>
            <person name="Henrissat B."/>
            <person name="Kohler A."/>
            <person name="Grigoriev I.V."/>
            <person name="Martin F.M."/>
            <person name="Hacquard S."/>
        </authorList>
    </citation>
    <scope>NUCLEOTIDE SEQUENCE</scope>
    <source>
        <strain evidence="2">MPI-CAGE-AT-0147</strain>
    </source>
</reference>